<dbReference type="Pfam" id="PF07729">
    <property type="entry name" value="FCD"/>
    <property type="match status" value="1"/>
</dbReference>
<dbReference type="RefSeq" id="WP_065078691.1">
    <property type="nucleotide sequence ID" value="NZ_LROS01000025.1"/>
</dbReference>
<dbReference type="InterPro" id="IPR000524">
    <property type="entry name" value="Tscrpt_reg_HTH_GntR"/>
</dbReference>
<dbReference type="InterPro" id="IPR011711">
    <property type="entry name" value="GntR_C"/>
</dbReference>
<evidence type="ECO:0000313" key="5">
    <source>
        <dbReference type="EMBL" id="OBR92434.1"/>
    </source>
</evidence>
<evidence type="ECO:0000256" key="1">
    <source>
        <dbReference type="ARBA" id="ARBA00023015"/>
    </source>
</evidence>
<keyword evidence="1" id="KW-0805">Transcription regulation</keyword>
<gene>
    <name evidence="5" type="primary">mcbR_1</name>
    <name evidence="5" type="ORF">CLRAG_24800</name>
</gene>
<keyword evidence="3" id="KW-0804">Transcription</keyword>
<dbReference type="SMART" id="SM00895">
    <property type="entry name" value="FCD"/>
    <property type="match status" value="1"/>
</dbReference>
<dbReference type="Pfam" id="PF00392">
    <property type="entry name" value="GntR"/>
    <property type="match status" value="1"/>
</dbReference>
<evidence type="ECO:0000259" key="4">
    <source>
        <dbReference type="PROSITE" id="PS50949"/>
    </source>
</evidence>
<comment type="caution">
    <text evidence="5">The sequence shown here is derived from an EMBL/GenBank/DDBJ whole genome shotgun (WGS) entry which is preliminary data.</text>
</comment>
<organism evidence="5 6">
    <name type="scientific">Clostridium ragsdalei P11</name>
    <dbReference type="NCBI Taxonomy" id="1353534"/>
    <lineage>
        <taxon>Bacteria</taxon>
        <taxon>Bacillati</taxon>
        <taxon>Bacillota</taxon>
        <taxon>Clostridia</taxon>
        <taxon>Eubacteriales</taxon>
        <taxon>Clostridiaceae</taxon>
        <taxon>Clostridium</taxon>
    </lineage>
</organism>
<protein>
    <submittedName>
        <fullName evidence="5">HTH-type transcriptional regulator McbR</fullName>
    </submittedName>
</protein>
<dbReference type="Gene3D" id="1.10.10.10">
    <property type="entry name" value="Winged helix-like DNA-binding domain superfamily/Winged helix DNA-binding domain"/>
    <property type="match status" value="1"/>
</dbReference>
<name>A0A1A6AQT9_9CLOT</name>
<evidence type="ECO:0000313" key="6">
    <source>
        <dbReference type="Proteomes" id="UP000093954"/>
    </source>
</evidence>
<dbReference type="GO" id="GO:0003700">
    <property type="term" value="F:DNA-binding transcription factor activity"/>
    <property type="evidence" value="ECO:0007669"/>
    <property type="project" value="InterPro"/>
</dbReference>
<dbReference type="PROSITE" id="PS50949">
    <property type="entry name" value="HTH_GNTR"/>
    <property type="match status" value="1"/>
</dbReference>
<dbReference type="InterPro" id="IPR036388">
    <property type="entry name" value="WH-like_DNA-bd_sf"/>
</dbReference>
<keyword evidence="6" id="KW-1185">Reference proteome</keyword>
<dbReference type="EMBL" id="LROS01000025">
    <property type="protein sequence ID" value="OBR92434.1"/>
    <property type="molecule type" value="Genomic_DNA"/>
</dbReference>
<dbReference type="PANTHER" id="PTHR43537">
    <property type="entry name" value="TRANSCRIPTIONAL REGULATOR, GNTR FAMILY"/>
    <property type="match status" value="1"/>
</dbReference>
<reference evidence="5 6" key="1">
    <citation type="journal article" date="2012" name="Front. Microbiol.">
        <title>Draft Genome Sequence of the Virulent Strain 01-B526 of the Fish Pathogen Aeromonas salmonicida.</title>
        <authorList>
            <person name="Charette S.J."/>
            <person name="Brochu F."/>
            <person name="Boyle B."/>
            <person name="Filion G."/>
            <person name="Tanaka K.H."/>
            <person name="Derome N."/>
        </authorList>
    </citation>
    <scope>NUCLEOTIDE SEQUENCE [LARGE SCALE GENOMIC DNA]</scope>
    <source>
        <strain evidence="5 6">P11</strain>
    </source>
</reference>
<keyword evidence="2" id="KW-0238">DNA-binding</keyword>
<dbReference type="InterPro" id="IPR008920">
    <property type="entry name" value="TF_FadR/GntR_C"/>
</dbReference>
<dbReference type="GO" id="GO:0003677">
    <property type="term" value="F:DNA binding"/>
    <property type="evidence" value="ECO:0007669"/>
    <property type="project" value="UniProtKB-KW"/>
</dbReference>
<evidence type="ECO:0000256" key="2">
    <source>
        <dbReference type="ARBA" id="ARBA00023125"/>
    </source>
</evidence>
<accession>A0A1A6AQT9</accession>
<dbReference type="Proteomes" id="UP000093954">
    <property type="component" value="Unassembled WGS sequence"/>
</dbReference>
<dbReference type="SUPFAM" id="SSF48008">
    <property type="entry name" value="GntR ligand-binding domain-like"/>
    <property type="match status" value="1"/>
</dbReference>
<feature type="domain" description="HTH gntR-type" evidence="4">
    <location>
        <begin position="14"/>
        <end position="81"/>
    </location>
</feature>
<dbReference type="AlphaFoldDB" id="A0A1A6AQT9"/>
<dbReference type="InterPro" id="IPR036390">
    <property type="entry name" value="WH_DNA-bd_sf"/>
</dbReference>
<dbReference type="SUPFAM" id="SSF46785">
    <property type="entry name" value="Winged helix' DNA-binding domain"/>
    <property type="match status" value="1"/>
</dbReference>
<evidence type="ECO:0000256" key="3">
    <source>
        <dbReference type="ARBA" id="ARBA00023163"/>
    </source>
</evidence>
<proteinExistence type="predicted"/>
<sequence>MAYEFSPIKFDNTGYIRDSVFSILRNAILDGKLEPGQRLVERNIAEQLRISRTPVREAIRKLEIEKLVTHIPRKGVVVSGFTKEDIEEIQVIRISLEALSCSIAASKIKEPELKSLDSINNKMLEEYQKGNVAKSTSLNRKFHESIYKAAKSPHLYYFVSTLREYISKFTKLTYTKPGRLQEAFTEHSEIIKNLRQHNSDGSYNSAKKHVEKSSEAFLKMAYFEKK</sequence>
<dbReference type="SMART" id="SM00345">
    <property type="entry name" value="HTH_GNTR"/>
    <property type="match status" value="1"/>
</dbReference>
<dbReference type="PATRIC" id="fig|1353534.3.peg.2517"/>
<dbReference type="PANTHER" id="PTHR43537:SF24">
    <property type="entry name" value="GLUCONATE OPERON TRANSCRIPTIONAL REPRESSOR"/>
    <property type="match status" value="1"/>
</dbReference>
<dbReference type="CDD" id="cd07377">
    <property type="entry name" value="WHTH_GntR"/>
    <property type="match status" value="1"/>
</dbReference>
<dbReference type="Gene3D" id="1.20.120.530">
    <property type="entry name" value="GntR ligand-binding domain-like"/>
    <property type="match status" value="1"/>
</dbReference>